<keyword evidence="4" id="KW-1185">Reference proteome</keyword>
<dbReference type="Proteomes" id="UP000030003">
    <property type="component" value="Unassembled WGS sequence"/>
</dbReference>
<evidence type="ECO:0000256" key="2">
    <source>
        <dbReference type="SAM" id="Phobius"/>
    </source>
</evidence>
<accession>A0A0A0MAP4</accession>
<reference evidence="3 4" key="1">
    <citation type="submission" date="2013-08" db="EMBL/GenBank/DDBJ databases">
        <title>Genomic analysis of Lysobacter defluvii.</title>
        <authorList>
            <person name="Wang Q."/>
            <person name="Wang G."/>
        </authorList>
    </citation>
    <scope>NUCLEOTIDE SEQUENCE [LARGE SCALE GENOMIC DNA]</scope>
    <source>
        <strain evidence="3 4">IMMIB APB-9</strain>
    </source>
</reference>
<dbReference type="AlphaFoldDB" id="A0A0A0MAP4"/>
<feature type="coiled-coil region" evidence="1">
    <location>
        <begin position="69"/>
        <end position="96"/>
    </location>
</feature>
<dbReference type="RefSeq" id="WP_027068669.1">
    <property type="nucleotide sequence ID" value="NZ_AUHT01000004.1"/>
</dbReference>
<gene>
    <name evidence="3" type="ORF">N791_07810</name>
</gene>
<proteinExistence type="predicted"/>
<dbReference type="OrthoDB" id="6064824at2"/>
<sequence length="172" mass="19166">MEQGNEGREWGNVKFRARRERGVQTHSEDDAQSRFVTGLVVFLAVAIAYPWYSYWVQSRLLGYELNLAVDGLKAEVAAQDEQMRVARSQQERARRETTARDHVAAVRVMGASEGTAGPVVVVNLGQAGVGESTAQICQQARRFLGRPLHGERLRLQRYRGSQPTTDAGTVYC</sequence>
<protein>
    <submittedName>
        <fullName evidence="3">Uncharacterized protein</fullName>
    </submittedName>
</protein>
<name>A0A0A0MAP4_9GAMM</name>
<comment type="caution">
    <text evidence="3">The sequence shown here is derived from an EMBL/GenBank/DDBJ whole genome shotgun (WGS) entry which is preliminary data.</text>
</comment>
<organism evidence="3 4">
    <name type="scientific">Lysobacter defluvii IMMIB APB-9 = DSM 18482</name>
    <dbReference type="NCBI Taxonomy" id="1385515"/>
    <lineage>
        <taxon>Bacteria</taxon>
        <taxon>Pseudomonadati</taxon>
        <taxon>Pseudomonadota</taxon>
        <taxon>Gammaproteobacteria</taxon>
        <taxon>Lysobacterales</taxon>
        <taxon>Lysobacteraceae</taxon>
        <taxon>Novilysobacter</taxon>
    </lineage>
</organism>
<evidence type="ECO:0000256" key="1">
    <source>
        <dbReference type="SAM" id="Coils"/>
    </source>
</evidence>
<evidence type="ECO:0000313" key="3">
    <source>
        <dbReference type="EMBL" id="KGO99444.1"/>
    </source>
</evidence>
<keyword evidence="1" id="KW-0175">Coiled coil</keyword>
<dbReference type="EMBL" id="AVBH01000016">
    <property type="protein sequence ID" value="KGO99444.1"/>
    <property type="molecule type" value="Genomic_DNA"/>
</dbReference>
<keyword evidence="2" id="KW-1133">Transmembrane helix</keyword>
<evidence type="ECO:0000313" key="4">
    <source>
        <dbReference type="Proteomes" id="UP000030003"/>
    </source>
</evidence>
<feature type="transmembrane region" description="Helical" evidence="2">
    <location>
        <begin position="35"/>
        <end position="52"/>
    </location>
</feature>
<keyword evidence="2" id="KW-0812">Transmembrane</keyword>
<keyword evidence="2" id="KW-0472">Membrane</keyword>